<feature type="chain" id="PRO_5043746781" description="Magnesium transporter MgtE intracellular domain-containing protein" evidence="1">
    <location>
        <begin position="19"/>
        <end position="176"/>
    </location>
</feature>
<dbReference type="Gene3D" id="1.25.60.10">
    <property type="entry name" value="MgtE N-terminal domain-like"/>
    <property type="match status" value="1"/>
</dbReference>
<dbReference type="InterPro" id="IPR006668">
    <property type="entry name" value="Mg_transptr_MgtE_intracell_dom"/>
</dbReference>
<evidence type="ECO:0000313" key="3">
    <source>
        <dbReference type="EMBL" id="WPU64915.1"/>
    </source>
</evidence>
<organism evidence="3 4">
    <name type="scientific">Peredibacter starrii</name>
    <dbReference type="NCBI Taxonomy" id="28202"/>
    <lineage>
        <taxon>Bacteria</taxon>
        <taxon>Pseudomonadati</taxon>
        <taxon>Bdellovibrionota</taxon>
        <taxon>Bacteriovoracia</taxon>
        <taxon>Bacteriovoracales</taxon>
        <taxon>Bacteriovoracaceae</taxon>
        <taxon>Peredibacter</taxon>
    </lineage>
</organism>
<dbReference type="Pfam" id="PF03448">
    <property type="entry name" value="MgtE_N"/>
    <property type="match status" value="1"/>
</dbReference>
<dbReference type="RefSeq" id="WP_321394629.1">
    <property type="nucleotide sequence ID" value="NZ_CP139487.1"/>
</dbReference>
<dbReference type="EMBL" id="CP139487">
    <property type="protein sequence ID" value="WPU64915.1"/>
    <property type="molecule type" value="Genomic_DNA"/>
</dbReference>
<gene>
    <name evidence="3" type="ORF">SOO65_19655</name>
</gene>
<dbReference type="InterPro" id="IPR038076">
    <property type="entry name" value="MgtE_N_sf"/>
</dbReference>
<reference evidence="3 4" key="1">
    <citation type="submission" date="2023-11" db="EMBL/GenBank/DDBJ databases">
        <title>Peredibacter starrii A3.12.</title>
        <authorList>
            <person name="Mitchell R.J."/>
        </authorList>
    </citation>
    <scope>NUCLEOTIDE SEQUENCE [LARGE SCALE GENOMIC DNA]</scope>
    <source>
        <strain evidence="3 4">A3.12</strain>
    </source>
</reference>
<evidence type="ECO:0000313" key="4">
    <source>
        <dbReference type="Proteomes" id="UP001324634"/>
    </source>
</evidence>
<evidence type="ECO:0000256" key="1">
    <source>
        <dbReference type="SAM" id="SignalP"/>
    </source>
</evidence>
<keyword evidence="4" id="KW-1185">Reference proteome</keyword>
<dbReference type="KEGG" id="psti:SOO65_19655"/>
<proteinExistence type="predicted"/>
<feature type="domain" description="Magnesium transporter MgtE intracellular" evidence="2">
    <location>
        <begin position="117"/>
        <end position="169"/>
    </location>
</feature>
<protein>
    <recommendedName>
        <fullName evidence="2">Magnesium transporter MgtE intracellular domain-containing protein</fullName>
    </recommendedName>
</protein>
<dbReference type="AlphaFoldDB" id="A0AAX4HNN0"/>
<feature type="signal peptide" evidence="1">
    <location>
        <begin position="1"/>
        <end position="18"/>
    </location>
</feature>
<name>A0AAX4HNN0_9BACT</name>
<accession>A0AAX4HNN0</accession>
<dbReference type="SUPFAM" id="SSF158791">
    <property type="entry name" value="MgtE N-terminal domain-like"/>
    <property type="match status" value="1"/>
</dbReference>
<evidence type="ECO:0000259" key="2">
    <source>
        <dbReference type="Pfam" id="PF03448"/>
    </source>
</evidence>
<keyword evidence="1" id="KW-0732">Signal</keyword>
<sequence length="176" mass="20230">MKAFLVFSLLLGATSVLAQVKKTYTEEEFVKKVNEEVKKKVDVIKNKSVSDLTKEILDKEEKVRLRELELQKREDSLKVSENDLGKKYSEFEARQKAFLGCVKRNDEESKGRVGQLVELISNMKPEKASDVLSIQDPDVAVQILQNIDTKKASKIFNFMDKEISAKLQKQYLLMKK</sequence>
<dbReference type="Proteomes" id="UP001324634">
    <property type="component" value="Chromosome"/>
</dbReference>